<dbReference type="Proteomes" id="UP001148185">
    <property type="component" value="Unassembled WGS sequence"/>
</dbReference>
<dbReference type="RefSeq" id="WP_273875754.1">
    <property type="nucleotide sequence ID" value="NZ_JAMDHA010000006.1"/>
</dbReference>
<reference evidence="1 2" key="1">
    <citation type="submission" date="2022-05" db="EMBL/GenBank/DDBJ databases">
        <title>Novel Pseudomonas spp. Isolated from a Rainbow Trout Aquaculture Facility.</title>
        <authorList>
            <person name="Testerman T."/>
            <person name="Graf J."/>
        </authorList>
    </citation>
    <scope>NUCLEOTIDE SEQUENCE [LARGE SCALE GENOMIC DNA]</scope>
    <source>
        <strain evidence="1 2">ID1042</strain>
    </source>
</reference>
<keyword evidence="2" id="KW-1185">Reference proteome</keyword>
<gene>
    <name evidence="1" type="ORF">M5G27_07285</name>
</gene>
<dbReference type="EMBL" id="JAMDHA010000006">
    <property type="protein sequence ID" value="MDD1007283.1"/>
    <property type="molecule type" value="Genomic_DNA"/>
</dbReference>
<proteinExistence type="predicted"/>
<dbReference type="AlphaFoldDB" id="A0A9X4BZN9"/>
<name>A0A9X4BZN9_9PSED</name>
<comment type="caution">
    <text evidence="1">The sequence shown here is derived from an EMBL/GenBank/DDBJ whole genome shotgun (WGS) entry which is preliminary data.</text>
</comment>
<evidence type="ECO:0000313" key="2">
    <source>
        <dbReference type="Proteomes" id="UP001148185"/>
    </source>
</evidence>
<accession>A0A9X4BZN9</accession>
<organism evidence="1 2">
    <name type="scientific">Pseudomonas shahriarae</name>
    <dbReference type="NCBI Taxonomy" id="2745512"/>
    <lineage>
        <taxon>Bacteria</taxon>
        <taxon>Pseudomonadati</taxon>
        <taxon>Pseudomonadota</taxon>
        <taxon>Gammaproteobacteria</taxon>
        <taxon>Pseudomonadales</taxon>
        <taxon>Pseudomonadaceae</taxon>
        <taxon>Pseudomonas</taxon>
    </lineage>
</organism>
<sequence length="138" mass="15636">MTMTRTHQAYFSDLVEKLFRQGLEAANQHTDVDYILSLIDFKEYGKRFGEEVLKHASYTDLKYADKVLSDERVIRSTYAIEQALAFIAPTTDDARNIEVMAQYLTSGVLDTETAMNGIAEAGDAVQNRALQLIHERKV</sequence>
<evidence type="ECO:0000313" key="1">
    <source>
        <dbReference type="EMBL" id="MDD1007283.1"/>
    </source>
</evidence>
<protein>
    <submittedName>
        <fullName evidence="1">Uncharacterized protein</fullName>
    </submittedName>
</protein>